<dbReference type="Proteomes" id="UP000244855">
    <property type="component" value="Unassembled WGS sequence"/>
</dbReference>
<accession>A0A2V1DNN8</accession>
<dbReference type="PANTHER" id="PTHR28142">
    <property type="entry name" value="MITOCHONDRIAL INNER MEMBRANE I-AAA PROTEASE SUPERCOMPLEX SUBUNIT MGR3-RELATED"/>
    <property type="match status" value="1"/>
</dbReference>
<evidence type="ECO:0000313" key="3">
    <source>
        <dbReference type="EMBL" id="PVH99565.1"/>
    </source>
</evidence>
<evidence type="ECO:0008006" key="5">
    <source>
        <dbReference type="Google" id="ProtNLM"/>
    </source>
</evidence>
<dbReference type="Gene3D" id="1.25.40.10">
    <property type="entry name" value="Tetratricopeptide repeat domain"/>
    <property type="match status" value="1"/>
</dbReference>
<evidence type="ECO:0000256" key="1">
    <source>
        <dbReference type="SAM" id="MobiDB-lite"/>
    </source>
</evidence>
<dbReference type="OrthoDB" id="10050400at2759"/>
<dbReference type="AlphaFoldDB" id="A0A2V1DNN8"/>
<proteinExistence type="predicted"/>
<keyword evidence="2" id="KW-0812">Transmembrane</keyword>
<dbReference type="PANTHER" id="PTHR28142:SF1">
    <property type="entry name" value="MITOCHONDRIAL INNER MEMBRANE I-AAA PROTEASE SUPERCOMPLEX SUBUNIT MGR3-RELATED"/>
    <property type="match status" value="1"/>
</dbReference>
<dbReference type="CDD" id="cd24145">
    <property type="entry name" value="Mgr3-like"/>
    <property type="match status" value="1"/>
</dbReference>
<evidence type="ECO:0000313" key="4">
    <source>
        <dbReference type="Proteomes" id="UP000244855"/>
    </source>
</evidence>
<dbReference type="STRING" id="97972.A0A2V1DNN8"/>
<reference evidence="3 4" key="1">
    <citation type="journal article" date="2018" name="Sci. Rep.">
        <title>Comparative genomics provides insights into the lifestyle and reveals functional heterogeneity of dark septate endophytic fungi.</title>
        <authorList>
            <person name="Knapp D.G."/>
            <person name="Nemeth J.B."/>
            <person name="Barry K."/>
            <person name="Hainaut M."/>
            <person name="Henrissat B."/>
            <person name="Johnson J."/>
            <person name="Kuo A."/>
            <person name="Lim J.H.P."/>
            <person name="Lipzen A."/>
            <person name="Nolan M."/>
            <person name="Ohm R.A."/>
            <person name="Tamas L."/>
            <person name="Grigoriev I.V."/>
            <person name="Spatafora J.W."/>
            <person name="Nagy L.G."/>
            <person name="Kovacs G.M."/>
        </authorList>
    </citation>
    <scope>NUCLEOTIDE SEQUENCE [LARGE SCALE GENOMIC DNA]</scope>
    <source>
        <strain evidence="3 4">DSE2036</strain>
    </source>
</reference>
<dbReference type="InterPro" id="IPR040201">
    <property type="entry name" value="Mrg3-like"/>
</dbReference>
<dbReference type="GO" id="GO:0006515">
    <property type="term" value="P:protein quality control for misfolded or incompletely synthesized proteins"/>
    <property type="evidence" value="ECO:0007669"/>
    <property type="project" value="TreeGrafter"/>
</dbReference>
<dbReference type="GO" id="GO:0031942">
    <property type="term" value="C:i-AAA complex"/>
    <property type="evidence" value="ECO:0007669"/>
    <property type="project" value="TreeGrafter"/>
</dbReference>
<dbReference type="SUPFAM" id="SSF48452">
    <property type="entry name" value="TPR-like"/>
    <property type="match status" value="1"/>
</dbReference>
<dbReference type="GO" id="GO:0051787">
    <property type="term" value="F:misfolded protein binding"/>
    <property type="evidence" value="ECO:0007669"/>
    <property type="project" value="TreeGrafter"/>
</dbReference>
<keyword evidence="2" id="KW-0472">Membrane</keyword>
<keyword evidence="4" id="KW-1185">Reference proteome</keyword>
<organism evidence="3 4">
    <name type="scientific">Periconia macrospinosa</name>
    <dbReference type="NCBI Taxonomy" id="97972"/>
    <lineage>
        <taxon>Eukaryota</taxon>
        <taxon>Fungi</taxon>
        <taxon>Dikarya</taxon>
        <taxon>Ascomycota</taxon>
        <taxon>Pezizomycotina</taxon>
        <taxon>Dothideomycetes</taxon>
        <taxon>Pleosporomycetidae</taxon>
        <taxon>Pleosporales</taxon>
        <taxon>Massarineae</taxon>
        <taxon>Periconiaceae</taxon>
        <taxon>Periconia</taxon>
    </lineage>
</organism>
<name>A0A2V1DNN8_9PLEO</name>
<gene>
    <name evidence="3" type="ORF">DM02DRAFT_528752</name>
</gene>
<feature type="transmembrane region" description="Helical" evidence="2">
    <location>
        <begin position="42"/>
        <end position="66"/>
    </location>
</feature>
<feature type="region of interest" description="Disordered" evidence="1">
    <location>
        <begin position="291"/>
        <end position="314"/>
    </location>
</feature>
<dbReference type="EMBL" id="KZ805390">
    <property type="protein sequence ID" value="PVH99565.1"/>
    <property type="molecule type" value="Genomic_DNA"/>
</dbReference>
<dbReference type="InterPro" id="IPR011990">
    <property type="entry name" value="TPR-like_helical_dom_sf"/>
</dbReference>
<protein>
    <recommendedName>
        <fullName evidence="5">TPR domain-containing protein</fullName>
    </recommendedName>
</protein>
<feature type="compositionally biased region" description="Pro residues" evidence="1">
    <location>
        <begin position="292"/>
        <end position="301"/>
    </location>
</feature>
<keyword evidence="2" id="KW-1133">Transmembrane helix</keyword>
<evidence type="ECO:0000256" key="2">
    <source>
        <dbReference type="SAM" id="Phobius"/>
    </source>
</evidence>
<sequence length="411" mass="47074">MPPRIAWRPNPVAIRQPMSRRQEFSTAKARAFLKEQTRRSPIMFPFALLSVIGLFGWLAYFIPWYYEHVIIRPFRHFPEPVAQKLRRAMFYSRGRNMDMREADRYFNEALQVAAAVGMDQFSDEAMAIKYLMALAFENGKAYSHATKVLESLRFDTERWLEEQGDKHWHDGDRARVLKNLIQAMVKAGQLYSCRYLRDVDLAEKRLTWAVETMLKEVHRRETEGLKQGEGPFMSDEEIGATLEALGTHYETYNSHHLALPLFLRALDYCPKDSCHSVILMNNIATCLAQQPLPKPPPPPTTPTTNTVIPPTPPLQPTRPQVIAQARTWAEKALSHADTIPAENRDEECATGCATATHNLGEFAEMEGRLQEARELYDRASRMAFRAGFKEGSVHAKEGLKRVDKKIKEESK</sequence>